<dbReference type="SMART" id="SM00028">
    <property type="entry name" value="TPR"/>
    <property type="match status" value="8"/>
</dbReference>
<dbReference type="PROSITE" id="PS51257">
    <property type="entry name" value="PROKAR_LIPOPROTEIN"/>
    <property type="match status" value="1"/>
</dbReference>
<keyword evidence="4" id="KW-1185">Reference proteome</keyword>
<reference evidence="3 4" key="1">
    <citation type="submission" date="2020-08" db="EMBL/GenBank/DDBJ databases">
        <title>Genomic Encyclopedia of Type Strains, Phase IV (KMG-IV): sequencing the most valuable type-strain genomes for metagenomic binning, comparative biology and taxonomic classification.</title>
        <authorList>
            <person name="Goeker M."/>
        </authorList>
    </citation>
    <scope>NUCLEOTIDE SEQUENCE [LARGE SCALE GENOMIC DNA]</scope>
    <source>
        <strain evidence="3 4">DSM 22368</strain>
    </source>
</reference>
<dbReference type="Pfam" id="PF07721">
    <property type="entry name" value="TPR_4"/>
    <property type="match status" value="1"/>
</dbReference>
<name>A0A7X0MUM6_9GAMM</name>
<dbReference type="Pfam" id="PF14559">
    <property type="entry name" value="TPR_19"/>
    <property type="match status" value="1"/>
</dbReference>
<protein>
    <submittedName>
        <fullName evidence="3">Tetratricopeptide (TPR) repeat protein</fullName>
    </submittedName>
</protein>
<dbReference type="AlphaFoldDB" id="A0A7X0MUM6"/>
<gene>
    <name evidence="3" type="ORF">HNR48_001079</name>
</gene>
<accession>A0A7X0MUM6</accession>
<dbReference type="InterPro" id="IPR011717">
    <property type="entry name" value="TPR-4"/>
</dbReference>
<dbReference type="InterPro" id="IPR011990">
    <property type="entry name" value="TPR-like_helical_dom_sf"/>
</dbReference>
<dbReference type="Pfam" id="PF13432">
    <property type="entry name" value="TPR_16"/>
    <property type="match status" value="1"/>
</dbReference>
<dbReference type="GO" id="GO:0042802">
    <property type="term" value="F:identical protein binding"/>
    <property type="evidence" value="ECO:0007669"/>
    <property type="project" value="InterPro"/>
</dbReference>
<organism evidence="3 4">
    <name type="scientific">Pseudoteredinibacter isoporae</name>
    <dbReference type="NCBI Taxonomy" id="570281"/>
    <lineage>
        <taxon>Bacteria</taxon>
        <taxon>Pseudomonadati</taxon>
        <taxon>Pseudomonadota</taxon>
        <taxon>Gammaproteobacteria</taxon>
        <taxon>Cellvibrionales</taxon>
        <taxon>Cellvibrionaceae</taxon>
        <taxon>Pseudoteredinibacter</taxon>
    </lineage>
</organism>
<dbReference type="InterPro" id="IPR051685">
    <property type="entry name" value="Ycf3/AcsC/BcsC/TPR_MFPF"/>
</dbReference>
<evidence type="ECO:0000256" key="1">
    <source>
        <dbReference type="ARBA" id="ARBA00022737"/>
    </source>
</evidence>
<dbReference type="InterPro" id="IPR019734">
    <property type="entry name" value="TPR_rpt"/>
</dbReference>
<dbReference type="RefSeq" id="WP_166850199.1">
    <property type="nucleotide sequence ID" value="NZ_JAAONY010000001.1"/>
</dbReference>
<evidence type="ECO:0000256" key="2">
    <source>
        <dbReference type="ARBA" id="ARBA00022803"/>
    </source>
</evidence>
<dbReference type="InParanoid" id="A0A7X0MUM6"/>
<evidence type="ECO:0000313" key="3">
    <source>
        <dbReference type="EMBL" id="MBB6520801.1"/>
    </source>
</evidence>
<proteinExistence type="predicted"/>
<dbReference type="EMBL" id="JACHHT010000001">
    <property type="protein sequence ID" value="MBB6520801.1"/>
    <property type="molecule type" value="Genomic_DNA"/>
</dbReference>
<dbReference type="Gene3D" id="1.25.40.10">
    <property type="entry name" value="Tetratricopeptide repeat domain"/>
    <property type="match status" value="2"/>
</dbReference>
<evidence type="ECO:0000313" key="4">
    <source>
        <dbReference type="Proteomes" id="UP000528457"/>
    </source>
</evidence>
<dbReference type="PANTHER" id="PTHR44943:SF8">
    <property type="entry name" value="TPR REPEAT-CONTAINING PROTEIN MJ0263"/>
    <property type="match status" value="1"/>
</dbReference>
<keyword evidence="1" id="KW-0677">Repeat</keyword>
<keyword evidence="2" id="KW-0802">TPR repeat</keyword>
<sequence length="578" mass="65104">MRTQYSLIAGLISLGLAACSQQPQPEPAPVVEKIEEKPAEPIPERPFAQDTLYSLLVAEFAGRRGNTDIALDNYLEQAQQTRDTGLAMHSTKIARQLRKPRAALEAAMLWSELDSESEEALFIVTTELINAKRFVEALEYSRKLELRGNQALHLTIASQASNSQNANIGIMAELIHSWLQDDEENTELLTALAILLQQKAPDQSLDLAQRALEKDPSYTSAAIVEVKALQRLNRSLEAKTRLEALLAEQPDNKRLRVQYARLMANIDLASAEGEFAALYRDYPKDTELQLAYALVLYELGKIDAAEEQFSLLLDKEQSYSMANYYLGRIAMNRQQPHVAMGYFDEVRAGDPNYLPAWVFRSDILVEQGQSEEAIALLQRSAKQFPKLAQRFLLVTVEAFNKYGQSDMSIALLNDALEQDPSNRHLLYGRAMSFEKQDRLVDMEADLRAILENKPDDASVLNALGYTLATRSDRTEEAFELINRAFQLNPNDPAIIDSMGWIEYLRGNLEPALGHLRRAMKAYPDHEIAAHLGEVLWQMGRREEAQTVWQEGFKLNPGSAILQEVMQRLNVHSAEGQSE</sequence>
<comment type="caution">
    <text evidence="3">The sequence shown here is derived from an EMBL/GenBank/DDBJ whole genome shotgun (WGS) entry which is preliminary data.</text>
</comment>
<dbReference type="SUPFAM" id="SSF48452">
    <property type="entry name" value="TPR-like"/>
    <property type="match status" value="2"/>
</dbReference>
<dbReference type="PANTHER" id="PTHR44943">
    <property type="entry name" value="CELLULOSE SYNTHASE OPERON PROTEIN C"/>
    <property type="match status" value="1"/>
</dbReference>
<dbReference type="Proteomes" id="UP000528457">
    <property type="component" value="Unassembled WGS sequence"/>
</dbReference>